<sequence length="224" mass="25336">MATAAEYVLVDHEPLHKEKWRSDTVRLVRVQFPPHTRCLWHQHVKYGIYICIEELRAYEQAVGKEKQALFKQRGEVFCRDHTKDKLIHVVETGEETVFIVEVELLAEKITVPNGSLPFHQSPSLVCLHHEDVCRVYRITLLSERPQVELVLPTGGVVVALDKCEVTVHNPTVDDKIHADHARDIPGETKTLEAGDEFVVVPGKFTMKLSSQHAGAAGFILAETY</sequence>
<gene>
    <name evidence="1" type="ORF">N0F65_012217</name>
</gene>
<evidence type="ECO:0000313" key="1">
    <source>
        <dbReference type="EMBL" id="DBA04634.1"/>
    </source>
</evidence>
<dbReference type="AlphaFoldDB" id="A0AAV2ZIP6"/>
<protein>
    <submittedName>
        <fullName evidence="1">Uncharacterized protein</fullName>
    </submittedName>
</protein>
<name>A0AAV2ZIP6_9STRA</name>
<evidence type="ECO:0000313" key="2">
    <source>
        <dbReference type="Proteomes" id="UP001146120"/>
    </source>
</evidence>
<keyword evidence="2" id="KW-1185">Reference proteome</keyword>
<proteinExistence type="predicted"/>
<reference evidence="1" key="2">
    <citation type="journal article" date="2023" name="Microbiol Resour">
        <title>Decontamination and Annotation of the Draft Genome Sequence of the Oomycete Lagenidium giganteum ARSEF 373.</title>
        <authorList>
            <person name="Morgan W.R."/>
            <person name="Tartar A."/>
        </authorList>
    </citation>
    <scope>NUCLEOTIDE SEQUENCE</scope>
    <source>
        <strain evidence="1">ARSEF 373</strain>
    </source>
</reference>
<reference evidence="1" key="1">
    <citation type="submission" date="2022-11" db="EMBL/GenBank/DDBJ databases">
        <authorList>
            <person name="Morgan W.R."/>
            <person name="Tartar A."/>
        </authorList>
    </citation>
    <scope>NUCLEOTIDE SEQUENCE</scope>
    <source>
        <strain evidence="1">ARSEF 373</strain>
    </source>
</reference>
<organism evidence="1 2">
    <name type="scientific">Lagenidium giganteum</name>
    <dbReference type="NCBI Taxonomy" id="4803"/>
    <lineage>
        <taxon>Eukaryota</taxon>
        <taxon>Sar</taxon>
        <taxon>Stramenopiles</taxon>
        <taxon>Oomycota</taxon>
        <taxon>Peronosporomycetes</taxon>
        <taxon>Pythiales</taxon>
        <taxon>Pythiaceae</taxon>
    </lineage>
</organism>
<dbReference type="Proteomes" id="UP001146120">
    <property type="component" value="Unassembled WGS sequence"/>
</dbReference>
<dbReference type="Gene3D" id="2.60.120.10">
    <property type="entry name" value="Jelly Rolls"/>
    <property type="match status" value="1"/>
</dbReference>
<dbReference type="InterPro" id="IPR014710">
    <property type="entry name" value="RmlC-like_jellyroll"/>
</dbReference>
<accession>A0AAV2ZIP6</accession>
<comment type="caution">
    <text evidence="1">The sequence shown here is derived from an EMBL/GenBank/DDBJ whole genome shotgun (WGS) entry which is preliminary data.</text>
</comment>
<dbReference type="EMBL" id="DAKRPA010000006">
    <property type="protein sequence ID" value="DBA04634.1"/>
    <property type="molecule type" value="Genomic_DNA"/>
</dbReference>